<gene>
    <name evidence="6" type="ORF">B5V00_14320</name>
</gene>
<feature type="repeat" description="TPR" evidence="3">
    <location>
        <begin position="138"/>
        <end position="171"/>
    </location>
</feature>
<dbReference type="GO" id="GO:0060090">
    <property type="term" value="F:molecular adaptor activity"/>
    <property type="evidence" value="ECO:0007669"/>
    <property type="project" value="TreeGrafter"/>
</dbReference>
<feature type="domain" description="Peptidase MA-like" evidence="5">
    <location>
        <begin position="234"/>
        <end position="409"/>
    </location>
</feature>
<accession>A0A1X0XW47</accession>
<dbReference type="InterPro" id="IPR039568">
    <property type="entry name" value="Peptidase_MA-like_dom"/>
</dbReference>
<dbReference type="InterPro" id="IPR047150">
    <property type="entry name" value="SGT"/>
</dbReference>
<dbReference type="PANTHER" id="PTHR45831">
    <property type="entry name" value="LD24721P"/>
    <property type="match status" value="1"/>
</dbReference>
<feature type="signal peptide" evidence="4">
    <location>
        <begin position="1"/>
        <end position="25"/>
    </location>
</feature>
<dbReference type="InterPro" id="IPR019734">
    <property type="entry name" value="TPR_rpt"/>
</dbReference>
<dbReference type="GO" id="GO:0072380">
    <property type="term" value="C:TRC complex"/>
    <property type="evidence" value="ECO:0007669"/>
    <property type="project" value="TreeGrafter"/>
</dbReference>
<keyword evidence="1" id="KW-0677">Repeat</keyword>
<sequence length="413" mass="45432">MNGSRAAGLILLLVFLLLSASFCCAALNASQNNQLGAEAYRAGDTARALDYLRQARQDQPYDEQIRKNLAVVLLARGHELLRQGRYRQAGDLFQQGQELAPDDTRFLLARAHALVAEKAYAEAEVVLNEALGIDDQQAGVWQLLGRVDYLTNRLEEAIDAWNRALELDPGNTSLQAMLAKARREAKVESGMEQSYTSSFVLSYDAAGDPDLGAELLDVLHQAYVELGGNLDVYPAGQVPVLIYTRADFSRITASPDWAAGLYDGKIRIPLGGVKQVSAPLQAVLFHEYTHVVVRELAGNHCPTWLNEGLAELAGRGRFNPPLRALEQAPALLDFNSLTGSWKNLPAAEVRLAYEQSYSFVRYLVDDYGWFQIGDILRDLGAGASADDAFARVFGSYGLSLAELQQQWKQDLGR</sequence>
<dbReference type="OrthoDB" id="9787613at2"/>
<protein>
    <recommendedName>
        <fullName evidence="5">Peptidase MA-like domain-containing protein</fullName>
    </recommendedName>
</protein>
<comment type="caution">
    <text evidence="6">The sequence shown here is derived from an EMBL/GenBank/DDBJ whole genome shotgun (WGS) entry which is preliminary data.</text>
</comment>
<evidence type="ECO:0000256" key="2">
    <source>
        <dbReference type="ARBA" id="ARBA00022803"/>
    </source>
</evidence>
<evidence type="ECO:0000259" key="5">
    <source>
        <dbReference type="Pfam" id="PF13485"/>
    </source>
</evidence>
<feature type="repeat" description="TPR" evidence="3">
    <location>
        <begin position="70"/>
        <end position="103"/>
    </location>
</feature>
<dbReference type="GO" id="GO:0006620">
    <property type="term" value="P:post-translational protein targeting to endoplasmic reticulum membrane"/>
    <property type="evidence" value="ECO:0007669"/>
    <property type="project" value="TreeGrafter"/>
</dbReference>
<dbReference type="RefSeq" id="WP_085011505.1">
    <property type="nucleotide sequence ID" value="NZ_NAAD01000022.1"/>
</dbReference>
<dbReference type="STRING" id="1969733.B5V00_14320"/>
<dbReference type="AlphaFoldDB" id="A0A1X0XW47"/>
<dbReference type="SUPFAM" id="SSF48452">
    <property type="entry name" value="TPR-like"/>
    <property type="match status" value="1"/>
</dbReference>
<evidence type="ECO:0000313" key="6">
    <source>
        <dbReference type="EMBL" id="ORJ57107.1"/>
    </source>
</evidence>
<feature type="chain" id="PRO_5012259037" description="Peptidase MA-like domain-containing protein" evidence="4">
    <location>
        <begin position="26"/>
        <end position="413"/>
    </location>
</feature>
<dbReference type="Gene3D" id="1.25.40.10">
    <property type="entry name" value="Tetratricopeptide repeat domain"/>
    <property type="match status" value="1"/>
</dbReference>
<evidence type="ECO:0000256" key="1">
    <source>
        <dbReference type="ARBA" id="ARBA00022737"/>
    </source>
</evidence>
<reference evidence="6 7" key="1">
    <citation type="submission" date="2017-03" db="EMBL/GenBank/DDBJ databases">
        <title>Genome sequence of Geothermobacter sp. EPR-M, Deep-Sea Iron Reducer.</title>
        <authorList>
            <person name="Tully B."/>
            <person name="Savalia P."/>
            <person name="Abuyen K."/>
            <person name="Baughan C."/>
            <person name="Romero E."/>
            <person name="Ronkowski C."/>
            <person name="Torres B."/>
            <person name="Tremblay J."/>
            <person name="Trujillo A."/>
            <person name="Tyler M."/>
            <person name="Perez-Rodriguez I."/>
            <person name="Amend J."/>
        </authorList>
    </citation>
    <scope>NUCLEOTIDE SEQUENCE [LARGE SCALE GENOMIC DNA]</scope>
    <source>
        <strain evidence="6 7">EPR-M</strain>
    </source>
</reference>
<evidence type="ECO:0000313" key="7">
    <source>
        <dbReference type="Proteomes" id="UP000193136"/>
    </source>
</evidence>
<organism evidence="6 7">
    <name type="scientific">Geothermobacter hydrogeniphilus</name>
    <dbReference type="NCBI Taxonomy" id="1969733"/>
    <lineage>
        <taxon>Bacteria</taxon>
        <taxon>Pseudomonadati</taxon>
        <taxon>Thermodesulfobacteriota</taxon>
        <taxon>Desulfuromonadia</taxon>
        <taxon>Desulfuromonadales</taxon>
        <taxon>Geothermobacteraceae</taxon>
        <taxon>Geothermobacter</taxon>
    </lineage>
</organism>
<keyword evidence="4" id="KW-0732">Signal</keyword>
<evidence type="ECO:0000256" key="3">
    <source>
        <dbReference type="PROSITE-ProRule" id="PRU00339"/>
    </source>
</evidence>
<keyword evidence="2 3" id="KW-0802">TPR repeat</keyword>
<dbReference type="EMBL" id="NAAD01000022">
    <property type="protein sequence ID" value="ORJ57107.1"/>
    <property type="molecule type" value="Genomic_DNA"/>
</dbReference>
<dbReference type="PANTHER" id="PTHR45831:SF2">
    <property type="entry name" value="LD24721P"/>
    <property type="match status" value="1"/>
</dbReference>
<dbReference type="Pfam" id="PF14559">
    <property type="entry name" value="TPR_19"/>
    <property type="match status" value="1"/>
</dbReference>
<dbReference type="PROSITE" id="PS50005">
    <property type="entry name" value="TPR"/>
    <property type="match status" value="2"/>
</dbReference>
<dbReference type="GO" id="GO:0016020">
    <property type="term" value="C:membrane"/>
    <property type="evidence" value="ECO:0007669"/>
    <property type="project" value="TreeGrafter"/>
</dbReference>
<dbReference type="Proteomes" id="UP000193136">
    <property type="component" value="Unassembled WGS sequence"/>
</dbReference>
<dbReference type="InterPro" id="IPR011990">
    <property type="entry name" value="TPR-like_helical_dom_sf"/>
</dbReference>
<dbReference type="Pfam" id="PF13485">
    <property type="entry name" value="Peptidase_MA_2"/>
    <property type="match status" value="1"/>
</dbReference>
<keyword evidence="7" id="KW-1185">Reference proteome</keyword>
<proteinExistence type="predicted"/>
<evidence type="ECO:0000256" key="4">
    <source>
        <dbReference type="SAM" id="SignalP"/>
    </source>
</evidence>
<name>A0A1X0XW47_9BACT</name>
<dbReference type="SMART" id="SM00028">
    <property type="entry name" value="TPR"/>
    <property type="match status" value="4"/>
</dbReference>